<keyword evidence="1" id="KW-1133">Transmembrane helix</keyword>
<feature type="transmembrane region" description="Helical" evidence="1">
    <location>
        <begin position="125"/>
        <end position="145"/>
    </location>
</feature>
<dbReference type="Pfam" id="PF25547">
    <property type="entry name" value="WXG100_2"/>
    <property type="match status" value="1"/>
</dbReference>
<dbReference type="RefSeq" id="WP_344493033.1">
    <property type="nucleotide sequence ID" value="NZ_BAAAQX010000044.1"/>
</dbReference>
<dbReference type="Proteomes" id="UP001499843">
    <property type="component" value="Unassembled WGS sequence"/>
</dbReference>
<proteinExistence type="predicted"/>
<comment type="caution">
    <text evidence="3">The sequence shown here is derived from an EMBL/GenBank/DDBJ whole genome shotgun (WGS) entry which is preliminary data.</text>
</comment>
<keyword evidence="4" id="KW-1185">Reference proteome</keyword>
<organism evidence="3 4">
    <name type="scientific">Nonomuraea monospora</name>
    <dbReference type="NCBI Taxonomy" id="568818"/>
    <lineage>
        <taxon>Bacteria</taxon>
        <taxon>Bacillati</taxon>
        <taxon>Actinomycetota</taxon>
        <taxon>Actinomycetes</taxon>
        <taxon>Streptosporangiales</taxon>
        <taxon>Streptosporangiaceae</taxon>
        <taxon>Nonomuraea</taxon>
    </lineage>
</organism>
<dbReference type="InterPro" id="IPR057746">
    <property type="entry name" value="CpnT-like_N"/>
</dbReference>
<evidence type="ECO:0000259" key="2">
    <source>
        <dbReference type="Pfam" id="PF25547"/>
    </source>
</evidence>
<protein>
    <recommendedName>
        <fullName evidence="2">Outer membrane channel protein CpnT-like N-terminal domain-containing protein</fullName>
    </recommendedName>
</protein>
<name>A0ABN3CZX3_9ACTN</name>
<reference evidence="3 4" key="1">
    <citation type="journal article" date="2019" name="Int. J. Syst. Evol. Microbiol.">
        <title>The Global Catalogue of Microorganisms (GCM) 10K type strain sequencing project: providing services to taxonomists for standard genome sequencing and annotation.</title>
        <authorList>
            <consortium name="The Broad Institute Genomics Platform"/>
            <consortium name="The Broad Institute Genome Sequencing Center for Infectious Disease"/>
            <person name="Wu L."/>
            <person name="Ma J."/>
        </authorList>
    </citation>
    <scope>NUCLEOTIDE SEQUENCE [LARGE SCALE GENOMIC DNA]</scope>
    <source>
        <strain evidence="3 4">JCM 16114</strain>
    </source>
</reference>
<accession>A0ABN3CZX3</accession>
<feature type="transmembrane region" description="Helical" evidence="1">
    <location>
        <begin position="12"/>
        <end position="32"/>
    </location>
</feature>
<dbReference type="EMBL" id="BAAAQX010000044">
    <property type="protein sequence ID" value="GAA2214830.1"/>
    <property type="molecule type" value="Genomic_DNA"/>
</dbReference>
<evidence type="ECO:0000313" key="4">
    <source>
        <dbReference type="Proteomes" id="UP001499843"/>
    </source>
</evidence>
<sequence length="304" mass="32827">MALNISPGRASIYGMGTLGIAAFVFEMLATPYPEGDPDRARQAGAVWKRLADRIEESPEHTYSAAQRVWRGNDGAGVEEFKKTVTAALYPRAEGDAFTARLAKRCRDNGTACDDFAETLKAARDAYWTLALANLASFIFITTFPWQAGWAYQITQILIRRAEAGLLAKLLEHSIAKIVLSKLTEYSIGSVFFAVGDVSVVAGVKALRGEDPGSLGQNATQAVKEFAASVAFYGAFDAAMPVIRKATSNMDIQYFVSRLVGGSAGYGPTYEALNGQSGKELVPTWEQTLSRVLLYFTMAHKPAGG</sequence>
<keyword evidence="1" id="KW-0812">Transmembrane</keyword>
<keyword evidence="1" id="KW-0472">Membrane</keyword>
<gene>
    <name evidence="3" type="ORF">GCM10009850_102960</name>
</gene>
<evidence type="ECO:0000256" key="1">
    <source>
        <dbReference type="SAM" id="Phobius"/>
    </source>
</evidence>
<feature type="domain" description="Outer membrane channel protein CpnT-like N-terminal" evidence="2">
    <location>
        <begin position="27"/>
        <end position="153"/>
    </location>
</feature>
<evidence type="ECO:0000313" key="3">
    <source>
        <dbReference type="EMBL" id="GAA2214830.1"/>
    </source>
</evidence>